<keyword evidence="4" id="KW-1185">Reference proteome</keyword>
<keyword evidence="1" id="KW-0472">Membrane</keyword>
<feature type="transmembrane region" description="Helical" evidence="1">
    <location>
        <begin position="409"/>
        <end position="434"/>
    </location>
</feature>
<dbReference type="Pfam" id="PF01757">
    <property type="entry name" value="Acyl_transf_3"/>
    <property type="match status" value="1"/>
</dbReference>
<feature type="transmembrane region" description="Helical" evidence="1">
    <location>
        <begin position="464"/>
        <end position="484"/>
    </location>
</feature>
<evidence type="ECO:0000313" key="3">
    <source>
        <dbReference type="EMBL" id="KOO25952.1"/>
    </source>
</evidence>
<dbReference type="PANTHER" id="PTHR11161:SF0">
    <property type="entry name" value="O-ACYLTRANSFERASE LIKE PROTEIN"/>
    <property type="match status" value="1"/>
</dbReference>
<evidence type="ECO:0000256" key="1">
    <source>
        <dbReference type="SAM" id="Phobius"/>
    </source>
</evidence>
<evidence type="ECO:0000259" key="2">
    <source>
        <dbReference type="Pfam" id="PF01757"/>
    </source>
</evidence>
<dbReference type="Proteomes" id="UP000037460">
    <property type="component" value="Unassembled WGS sequence"/>
</dbReference>
<dbReference type="PANTHER" id="PTHR11161">
    <property type="entry name" value="O-ACYLTRANSFERASE"/>
    <property type="match status" value="1"/>
</dbReference>
<feature type="transmembrane region" description="Helical" evidence="1">
    <location>
        <begin position="271"/>
        <end position="287"/>
    </location>
</feature>
<proteinExistence type="predicted"/>
<feature type="transmembrane region" description="Helical" evidence="1">
    <location>
        <begin position="347"/>
        <end position="364"/>
    </location>
</feature>
<protein>
    <submittedName>
        <fullName evidence="3">Nose resistant to fluoxetine protein 6-like protein</fullName>
    </submittedName>
</protein>
<keyword evidence="1" id="KW-1133">Transmembrane helix</keyword>
<organism evidence="3 4">
    <name type="scientific">Chrysochromulina tobinii</name>
    <dbReference type="NCBI Taxonomy" id="1460289"/>
    <lineage>
        <taxon>Eukaryota</taxon>
        <taxon>Haptista</taxon>
        <taxon>Haptophyta</taxon>
        <taxon>Prymnesiophyceae</taxon>
        <taxon>Prymnesiales</taxon>
        <taxon>Chrysochromulinaceae</taxon>
        <taxon>Chrysochromulina</taxon>
    </lineage>
</organism>
<keyword evidence="1" id="KW-0812">Transmembrane</keyword>
<feature type="domain" description="Acyltransferase 3" evidence="2">
    <location>
        <begin position="82"/>
        <end position="357"/>
    </location>
</feature>
<dbReference type="InterPro" id="IPR052728">
    <property type="entry name" value="O2_lipid_transport_reg"/>
</dbReference>
<gene>
    <name evidence="3" type="ORF">Ctob_011474</name>
</gene>
<dbReference type="OrthoDB" id="207378at2759"/>
<feature type="transmembrane region" description="Helical" evidence="1">
    <location>
        <begin position="308"/>
        <end position="327"/>
    </location>
</feature>
<feature type="transmembrane region" description="Helical" evidence="1">
    <location>
        <begin position="121"/>
        <end position="149"/>
    </location>
</feature>
<dbReference type="AlphaFoldDB" id="A0A0M0JI20"/>
<sequence>MPSLDLAACVVLAGCLAVVLCWLAVVKQAPTAFIVLFTVVVGGLLFLLQLLGRRCEHIRPDRNCRQALCRSTEGKHSGTHVDSLDGLRAVAVSWVILYHALCVPTFFFVGPTNYNQFIGQWYMQFAFSGAMGVDLFFVLSGFLIVSLLVPEGRKAAAVGANVATQAADDAIASTESRAALGTCNAGVRYGAFLLKRFLRLAPAYLVLLAYNVSPLQPDETQRETCRAWWWLNVPLFLNNYFDLWVAPHVKDPLYRAWLGCDLHTWTVAVEWQFYLASVPLVHTLLLLERWMARRERCIERARARALRLQLVLLAVLIGCTVLLRWWLRRQYGDVFGLYVNAMMYTRGGPYLAGMAAALVTLSPPPSSEQSEQLLSPLVPSEVQTACTPHQPLPSRTRVWRRDADLTSRCWHWCFYLGSLSLALFTALSYSAYLIQFIFLQPTYDAYFTVNPTDSRALCFSKLSGLYWLSLLVINAASMLLHVLVEAPANNLRNHAVHLFSLAAALISRVGAMAARPVPAE</sequence>
<reference evidence="4" key="1">
    <citation type="journal article" date="2015" name="PLoS Genet.">
        <title>Genome Sequence and Transcriptome Analyses of Chrysochromulina tobin: Metabolic Tools for Enhanced Algal Fitness in the Prominent Order Prymnesiales (Haptophyceae).</title>
        <authorList>
            <person name="Hovde B.T."/>
            <person name="Deodato C.R."/>
            <person name="Hunsperger H.M."/>
            <person name="Ryken S.A."/>
            <person name="Yost W."/>
            <person name="Jha R.K."/>
            <person name="Patterson J."/>
            <person name="Monnat R.J. Jr."/>
            <person name="Barlow S.B."/>
            <person name="Starkenburg S.R."/>
            <person name="Cattolico R.A."/>
        </authorList>
    </citation>
    <scope>NUCLEOTIDE SEQUENCE</scope>
    <source>
        <strain evidence="4">CCMP291</strain>
    </source>
</reference>
<dbReference type="InterPro" id="IPR002656">
    <property type="entry name" value="Acyl_transf_3_dom"/>
</dbReference>
<evidence type="ECO:0000313" key="4">
    <source>
        <dbReference type="Proteomes" id="UP000037460"/>
    </source>
</evidence>
<name>A0A0M0JI20_9EUKA</name>
<dbReference type="EMBL" id="JWZX01002908">
    <property type="protein sequence ID" value="KOO25952.1"/>
    <property type="molecule type" value="Genomic_DNA"/>
</dbReference>
<feature type="transmembrane region" description="Helical" evidence="1">
    <location>
        <begin position="89"/>
        <end position="109"/>
    </location>
</feature>
<feature type="transmembrane region" description="Helical" evidence="1">
    <location>
        <begin position="31"/>
        <end position="52"/>
    </location>
</feature>
<accession>A0A0M0JI20</accession>
<dbReference type="GO" id="GO:0016747">
    <property type="term" value="F:acyltransferase activity, transferring groups other than amino-acyl groups"/>
    <property type="evidence" value="ECO:0007669"/>
    <property type="project" value="InterPro"/>
</dbReference>
<comment type="caution">
    <text evidence="3">The sequence shown here is derived from an EMBL/GenBank/DDBJ whole genome shotgun (WGS) entry which is preliminary data.</text>
</comment>